<name>A0ABQ8RZK0_PERAM</name>
<protein>
    <submittedName>
        <fullName evidence="1">Uncharacterized protein</fullName>
    </submittedName>
</protein>
<accession>A0ABQ8RZK0</accession>
<evidence type="ECO:0000313" key="2">
    <source>
        <dbReference type="Proteomes" id="UP001148838"/>
    </source>
</evidence>
<proteinExistence type="predicted"/>
<keyword evidence="2" id="KW-1185">Reference proteome</keyword>
<comment type="caution">
    <text evidence="1">The sequence shown here is derived from an EMBL/GenBank/DDBJ whole genome shotgun (WGS) entry which is preliminary data.</text>
</comment>
<evidence type="ECO:0000313" key="1">
    <source>
        <dbReference type="EMBL" id="KAJ4427164.1"/>
    </source>
</evidence>
<organism evidence="1 2">
    <name type="scientific">Periplaneta americana</name>
    <name type="common">American cockroach</name>
    <name type="synonym">Blatta americana</name>
    <dbReference type="NCBI Taxonomy" id="6978"/>
    <lineage>
        <taxon>Eukaryota</taxon>
        <taxon>Metazoa</taxon>
        <taxon>Ecdysozoa</taxon>
        <taxon>Arthropoda</taxon>
        <taxon>Hexapoda</taxon>
        <taxon>Insecta</taxon>
        <taxon>Pterygota</taxon>
        <taxon>Neoptera</taxon>
        <taxon>Polyneoptera</taxon>
        <taxon>Dictyoptera</taxon>
        <taxon>Blattodea</taxon>
        <taxon>Blattoidea</taxon>
        <taxon>Blattidae</taxon>
        <taxon>Blattinae</taxon>
        <taxon>Periplaneta</taxon>
    </lineage>
</organism>
<gene>
    <name evidence="1" type="ORF">ANN_24780</name>
</gene>
<dbReference type="EMBL" id="JAJSOF020000038">
    <property type="protein sequence ID" value="KAJ4427164.1"/>
    <property type="molecule type" value="Genomic_DNA"/>
</dbReference>
<sequence length="96" mass="10843">MDSDEQFEVTDVAIVEVISEPAEDSGDEELPEEIPPVITHTEGLAALDVALRYVEQQEEATPTDTMLLRKWCDIAAKKRVGLSILKQRTLHNFFKM</sequence>
<reference evidence="1 2" key="1">
    <citation type="journal article" date="2022" name="Allergy">
        <title>Genome assembly and annotation of Periplaneta americana reveal a comprehensive cockroach allergen profile.</title>
        <authorList>
            <person name="Wang L."/>
            <person name="Xiong Q."/>
            <person name="Saelim N."/>
            <person name="Wang L."/>
            <person name="Nong W."/>
            <person name="Wan A.T."/>
            <person name="Shi M."/>
            <person name="Liu X."/>
            <person name="Cao Q."/>
            <person name="Hui J.H.L."/>
            <person name="Sookrung N."/>
            <person name="Leung T.F."/>
            <person name="Tungtrongchitr A."/>
            <person name="Tsui S.K.W."/>
        </authorList>
    </citation>
    <scope>NUCLEOTIDE SEQUENCE [LARGE SCALE GENOMIC DNA]</scope>
    <source>
        <strain evidence="1">PWHHKU_190912</strain>
    </source>
</reference>
<dbReference type="Proteomes" id="UP001148838">
    <property type="component" value="Unassembled WGS sequence"/>
</dbReference>